<dbReference type="EMBL" id="KZ678188">
    <property type="protein sequence ID" value="PSN58856.1"/>
    <property type="molecule type" value="Genomic_DNA"/>
</dbReference>
<dbReference type="STRING" id="1448308.A0A2T2N0S3"/>
<evidence type="ECO:0000313" key="1">
    <source>
        <dbReference type="EMBL" id="PSN58856.1"/>
    </source>
</evidence>
<evidence type="ECO:0000313" key="2">
    <source>
        <dbReference type="Proteomes" id="UP000240883"/>
    </source>
</evidence>
<dbReference type="OrthoDB" id="5588148at2759"/>
<organism evidence="1 2">
    <name type="scientific">Corynespora cassiicola Philippines</name>
    <dbReference type="NCBI Taxonomy" id="1448308"/>
    <lineage>
        <taxon>Eukaryota</taxon>
        <taxon>Fungi</taxon>
        <taxon>Dikarya</taxon>
        <taxon>Ascomycota</taxon>
        <taxon>Pezizomycotina</taxon>
        <taxon>Dothideomycetes</taxon>
        <taxon>Pleosporomycetidae</taxon>
        <taxon>Pleosporales</taxon>
        <taxon>Corynesporascaceae</taxon>
        <taxon>Corynespora</taxon>
    </lineage>
</organism>
<name>A0A2T2N0S3_CORCC</name>
<keyword evidence="2" id="KW-1185">Reference proteome</keyword>
<dbReference type="Proteomes" id="UP000240883">
    <property type="component" value="Unassembled WGS sequence"/>
</dbReference>
<dbReference type="Gene3D" id="3.10.10.10">
    <property type="entry name" value="HIV Type 1 Reverse Transcriptase, subunit A, domain 1"/>
    <property type="match status" value="1"/>
</dbReference>
<dbReference type="Gene3D" id="3.30.70.270">
    <property type="match status" value="1"/>
</dbReference>
<gene>
    <name evidence="1" type="ORF">BS50DRAFT_509659</name>
</gene>
<dbReference type="InterPro" id="IPR043128">
    <property type="entry name" value="Rev_trsase/Diguanyl_cyclase"/>
</dbReference>
<sequence length="63" mass="7575">FILSILCVYKVNKKLKIYVNYYKLNALIKKNIYLIFRINKLLVKPSKAKFFTKLNIYAVFNKI</sequence>
<accession>A0A2T2N0S3</accession>
<dbReference type="SUPFAM" id="SSF56672">
    <property type="entry name" value="DNA/RNA polymerases"/>
    <property type="match status" value="1"/>
</dbReference>
<dbReference type="InterPro" id="IPR043502">
    <property type="entry name" value="DNA/RNA_pol_sf"/>
</dbReference>
<protein>
    <submittedName>
        <fullName evidence="1">Uncharacterized protein</fullName>
    </submittedName>
</protein>
<dbReference type="AlphaFoldDB" id="A0A2T2N0S3"/>
<proteinExistence type="predicted"/>
<feature type="non-terminal residue" evidence="1">
    <location>
        <position position="1"/>
    </location>
</feature>
<reference evidence="1 2" key="1">
    <citation type="journal article" date="2018" name="Front. Microbiol.">
        <title>Genome-Wide Analysis of Corynespora cassiicola Leaf Fall Disease Putative Effectors.</title>
        <authorList>
            <person name="Lopez D."/>
            <person name="Ribeiro S."/>
            <person name="Label P."/>
            <person name="Fumanal B."/>
            <person name="Venisse J.S."/>
            <person name="Kohler A."/>
            <person name="de Oliveira R.R."/>
            <person name="Labutti K."/>
            <person name="Lipzen A."/>
            <person name="Lail K."/>
            <person name="Bauer D."/>
            <person name="Ohm R.A."/>
            <person name="Barry K.W."/>
            <person name="Spatafora J."/>
            <person name="Grigoriev I.V."/>
            <person name="Martin F.M."/>
            <person name="Pujade-Renaud V."/>
        </authorList>
    </citation>
    <scope>NUCLEOTIDE SEQUENCE [LARGE SCALE GENOMIC DNA]</scope>
    <source>
        <strain evidence="1 2">Philippines</strain>
    </source>
</reference>